<organism evidence="1 2">
    <name type="scientific">Terrimonas ginsenosidimutans</name>
    <dbReference type="NCBI Taxonomy" id="2908004"/>
    <lineage>
        <taxon>Bacteria</taxon>
        <taxon>Pseudomonadati</taxon>
        <taxon>Bacteroidota</taxon>
        <taxon>Chitinophagia</taxon>
        <taxon>Chitinophagales</taxon>
        <taxon>Chitinophagaceae</taxon>
        <taxon>Terrimonas</taxon>
    </lineage>
</organism>
<sequence length="211" mass="23723">MKKIIAVCLIVFIYSCKQKGNQQVESGAGSTGEASQPAQTADSSWVNSFNSFRNALYQGDKAGVKKFFHFPVLSEMNEIWTIVPQNDPKSGLAFQEKITPFEEKDFDKYFRDLFPPDVVSSILKIKVKELYRKGSFETEEMRDTTDNQYSSRKIFSDFNAGEKTVIITLNHSVSSVEDSDDGGFDAESSTTYVFDILKDGGLRFRAIHFAG</sequence>
<dbReference type="RefSeq" id="WP_237876607.1">
    <property type="nucleotide sequence ID" value="NZ_JAKLTR010000025.1"/>
</dbReference>
<evidence type="ECO:0008006" key="3">
    <source>
        <dbReference type="Google" id="ProtNLM"/>
    </source>
</evidence>
<comment type="caution">
    <text evidence="1">The sequence shown here is derived from an EMBL/GenBank/DDBJ whole genome shotgun (WGS) entry which is preliminary data.</text>
</comment>
<dbReference type="EMBL" id="JAKLTR010000025">
    <property type="protein sequence ID" value="MCG2617780.1"/>
    <property type="molecule type" value="Genomic_DNA"/>
</dbReference>
<evidence type="ECO:0000313" key="1">
    <source>
        <dbReference type="EMBL" id="MCG2617780.1"/>
    </source>
</evidence>
<name>A0ABS9KZM7_9BACT</name>
<accession>A0ABS9KZM7</accession>
<dbReference type="Proteomes" id="UP001165367">
    <property type="component" value="Unassembled WGS sequence"/>
</dbReference>
<proteinExistence type="predicted"/>
<reference evidence="1" key="1">
    <citation type="submission" date="2022-01" db="EMBL/GenBank/DDBJ databases">
        <authorList>
            <person name="Jo J.-H."/>
            <person name="Im W.-T."/>
        </authorList>
    </citation>
    <scope>NUCLEOTIDE SEQUENCE</scope>
    <source>
        <strain evidence="1">NA20</strain>
    </source>
</reference>
<dbReference type="PROSITE" id="PS51257">
    <property type="entry name" value="PROKAR_LIPOPROTEIN"/>
    <property type="match status" value="1"/>
</dbReference>
<evidence type="ECO:0000313" key="2">
    <source>
        <dbReference type="Proteomes" id="UP001165367"/>
    </source>
</evidence>
<protein>
    <recommendedName>
        <fullName evidence="3">Lipoprotein</fullName>
    </recommendedName>
</protein>
<keyword evidence="2" id="KW-1185">Reference proteome</keyword>
<gene>
    <name evidence="1" type="ORF">LZZ85_25995</name>
</gene>